<feature type="region of interest" description="Disordered" evidence="1">
    <location>
        <begin position="37"/>
        <end position="76"/>
    </location>
</feature>
<keyword evidence="3" id="KW-1185">Reference proteome</keyword>
<protein>
    <submittedName>
        <fullName evidence="2">Uncharacterized protein</fullName>
    </submittedName>
</protein>
<proteinExistence type="predicted"/>
<feature type="compositionally biased region" description="Polar residues" evidence="1">
    <location>
        <begin position="58"/>
        <end position="68"/>
    </location>
</feature>
<gene>
    <name evidence="2" type="ORF">J2800_000072</name>
</gene>
<name>A0ABU1MTK5_9CAUL</name>
<evidence type="ECO:0000313" key="2">
    <source>
        <dbReference type="EMBL" id="MDR6529357.1"/>
    </source>
</evidence>
<evidence type="ECO:0000256" key="1">
    <source>
        <dbReference type="SAM" id="MobiDB-lite"/>
    </source>
</evidence>
<sequence length="231" mass="23963">MVFARVERRSVMVDAIGATSLLALKARMVGLSAATAEAGPSSAVTPANTAPIPPSPATKHSTSASATPSYPRGSVESENVQMATGMAKAARTNIETLNIGVSSYNGATRLLADKNYIEDLRARGGDKVVDLFIRSHQQIQRGAMMLMNGASGKMAQEFTITGTPLSKADDGSFKVGDYVQSTGGEGWSVSVKSDGKALTIANGVDVSTQIDDSSSSGFKWSALGQSVNIEA</sequence>
<comment type="caution">
    <text evidence="2">The sequence shown here is derived from an EMBL/GenBank/DDBJ whole genome shotgun (WGS) entry which is preliminary data.</text>
</comment>
<evidence type="ECO:0000313" key="3">
    <source>
        <dbReference type="Proteomes" id="UP001262754"/>
    </source>
</evidence>
<organism evidence="2 3">
    <name type="scientific">Caulobacter rhizosphaerae</name>
    <dbReference type="NCBI Taxonomy" id="2010972"/>
    <lineage>
        <taxon>Bacteria</taxon>
        <taxon>Pseudomonadati</taxon>
        <taxon>Pseudomonadota</taxon>
        <taxon>Alphaproteobacteria</taxon>
        <taxon>Caulobacterales</taxon>
        <taxon>Caulobacteraceae</taxon>
        <taxon>Caulobacter</taxon>
    </lineage>
</organism>
<accession>A0ABU1MTK5</accession>
<dbReference type="RefSeq" id="WP_310028109.1">
    <property type="nucleotide sequence ID" value="NZ_JAVDRL010000001.1"/>
</dbReference>
<dbReference type="Proteomes" id="UP001262754">
    <property type="component" value="Unassembled WGS sequence"/>
</dbReference>
<dbReference type="EMBL" id="JAVDRL010000001">
    <property type="protein sequence ID" value="MDR6529357.1"/>
    <property type="molecule type" value="Genomic_DNA"/>
</dbReference>
<reference evidence="2 3" key="1">
    <citation type="submission" date="2023-07" db="EMBL/GenBank/DDBJ databases">
        <title>Sorghum-associated microbial communities from plants grown in Nebraska, USA.</title>
        <authorList>
            <person name="Schachtman D."/>
        </authorList>
    </citation>
    <scope>NUCLEOTIDE SEQUENCE [LARGE SCALE GENOMIC DNA]</scope>
    <source>
        <strain evidence="2 3">DS2154</strain>
    </source>
</reference>